<dbReference type="CDD" id="cd09179">
    <property type="entry name" value="PLDc_N_DEXD_a"/>
    <property type="match status" value="1"/>
</dbReference>
<dbReference type="InterPro" id="IPR027417">
    <property type="entry name" value="P-loop_NTPase"/>
</dbReference>
<proteinExistence type="predicted"/>
<dbReference type="InterPro" id="IPR014001">
    <property type="entry name" value="Helicase_ATP-bd"/>
</dbReference>
<dbReference type="SMART" id="SM00490">
    <property type="entry name" value="HELICc"/>
    <property type="match status" value="1"/>
</dbReference>
<evidence type="ECO:0000313" key="9">
    <source>
        <dbReference type="EMBL" id="MDR6766496.1"/>
    </source>
</evidence>
<keyword evidence="11" id="KW-1185">Reference proteome</keyword>
<dbReference type="InterPro" id="IPR050615">
    <property type="entry name" value="ATP-dep_DNA_Helicase"/>
</dbReference>
<keyword evidence="4" id="KW-0067">ATP-binding</keyword>
<dbReference type="InterPro" id="IPR001736">
    <property type="entry name" value="PLipase_D/transphosphatidylase"/>
</dbReference>
<dbReference type="Gene3D" id="3.30.870.10">
    <property type="entry name" value="Endonuclease Chain A"/>
    <property type="match status" value="1"/>
</dbReference>
<dbReference type="GO" id="GO:0005524">
    <property type="term" value="F:ATP binding"/>
    <property type="evidence" value="ECO:0007669"/>
    <property type="project" value="UniProtKB-KW"/>
</dbReference>
<evidence type="ECO:0000256" key="2">
    <source>
        <dbReference type="ARBA" id="ARBA00022801"/>
    </source>
</evidence>
<feature type="domain" description="Helicase ATP-binding" evidence="7">
    <location>
        <begin position="256"/>
        <end position="429"/>
    </location>
</feature>
<dbReference type="Pfam" id="PF04851">
    <property type="entry name" value="ResIII"/>
    <property type="match status" value="1"/>
</dbReference>
<feature type="domain" description="PLD phosphodiesterase" evidence="6">
    <location>
        <begin position="133"/>
        <end position="164"/>
    </location>
</feature>
<feature type="domain" description="Helicase C-terminal" evidence="8">
    <location>
        <begin position="507"/>
        <end position="677"/>
    </location>
</feature>
<evidence type="ECO:0000256" key="1">
    <source>
        <dbReference type="ARBA" id="ARBA00022741"/>
    </source>
</evidence>
<evidence type="ECO:0000313" key="10">
    <source>
        <dbReference type="EMBL" id="MDR6836566.1"/>
    </source>
</evidence>
<dbReference type="PROSITE" id="PS51194">
    <property type="entry name" value="HELICASE_CTER"/>
    <property type="match status" value="1"/>
</dbReference>
<keyword evidence="1" id="KW-0547">Nucleotide-binding</keyword>
<dbReference type="Proteomes" id="UP001249076">
    <property type="component" value="Unassembled WGS sequence"/>
</dbReference>
<dbReference type="AlphaFoldDB" id="A0AAJ2C676"/>
<organism evidence="9 12">
    <name type="scientific">Acidovorax delafieldii</name>
    <name type="common">Pseudomonas delafieldii</name>
    <dbReference type="NCBI Taxonomy" id="47920"/>
    <lineage>
        <taxon>Bacteria</taxon>
        <taxon>Pseudomonadati</taxon>
        <taxon>Pseudomonadota</taxon>
        <taxon>Betaproteobacteria</taxon>
        <taxon>Burkholderiales</taxon>
        <taxon>Comamonadaceae</taxon>
        <taxon>Acidovorax</taxon>
    </lineage>
</organism>
<dbReference type="InterPro" id="IPR006935">
    <property type="entry name" value="Helicase/UvrB_N"/>
</dbReference>
<keyword evidence="3 9" id="KW-0347">Helicase</keyword>
<evidence type="ECO:0000313" key="12">
    <source>
        <dbReference type="Proteomes" id="UP001253458"/>
    </source>
</evidence>
<dbReference type="Pfam" id="PF00271">
    <property type="entry name" value="Helicase_C"/>
    <property type="match status" value="1"/>
</dbReference>
<dbReference type="RefSeq" id="WP_209817497.1">
    <property type="nucleotide sequence ID" value="NZ_JAVDTL010000002.1"/>
</dbReference>
<keyword evidence="5" id="KW-0175">Coiled coil</keyword>
<name>A0AAJ2C676_ACIDE</name>
<dbReference type="PANTHER" id="PTHR11274:SF0">
    <property type="entry name" value="GENERAL TRANSCRIPTION AND DNA REPAIR FACTOR IIH HELICASE SUBUNIT XPB"/>
    <property type="match status" value="1"/>
</dbReference>
<dbReference type="PANTHER" id="PTHR11274">
    <property type="entry name" value="RAD25/XP-B DNA REPAIR HELICASE"/>
    <property type="match status" value="1"/>
</dbReference>
<evidence type="ECO:0000259" key="7">
    <source>
        <dbReference type="PROSITE" id="PS51192"/>
    </source>
</evidence>
<comment type="caution">
    <text evidence="9">The sequence shown here is derived from an EMBL/GenBank/DDBJ whole genome shotgun (WGS) entry which is preliminary data.</text>
</comment>
<dbReference type="Gene3D" id="3.40.50.300">
    <property type="entry name" value="P-loop containing nucleotide triphosphate hydrolases"/>
    <property type="match status" value="2"/>
</dbReference>
<protein>
    <submittedName>
        <fullName evidence="9">Superfamily II DNA or RNA helicase</fullName>
    </submittedName>
</protein>
<dbReference type="SUPFAM" id="SSF52540">
    <property type="entry name" value="P-loop containing nucleoside triphosphate hydrolases"/>
    <property type="match status" value="2"/>
</dbReference>
<evidence type="ECO:0000256" key="3">
    <source>
        <dbReference type="ARBA" id="ARBA00022806"/>
    </source>
</evidence>
<dbReference type="GO" id="GO:0004386">
    <property type="term" value="F:helicase activity"/>
    <property type="evidence" value="ECO:0007669"/>
    <property type="project" value="UniProtKB-KW"/>
</dbReference>
<dbReference type="GO" id="GO:0016787">
    <property type="term" value="F:hydrolase activity"/>
    <property type="evidence" value="ECO:0007669"/>
    <property type="project" value="UniProtKB-KW"/>
</dbReference>
<evidence type="ECO:0000259" key="6">
    <source>
        <dbReference type="PROSITE" id="PS50035"/>
    </source>
</evidence>
<dbReference type="EMBL" id="JAVDTL010000002">
    <property type="protein sequence ID" value="MDR6766496.1"/>
    <property type="molecule type" value="Genomic_DNA"/>
</dbReference>
<accession>A0AAJ2C676</accession>
<evidence type="ECO:0000256" key="5">
    <source>
        <dbReference type="SAM" id="Coils"/>
    </source>
</evidence>
<sequence length="689" mass="77822">MSFDSLTLARHYNSDEVDVLADFYRPVLQRARRYDRAVGYFSSSTFRSCATELSCFIANGGRIRLVVGCLISSADIEALKQAGKSLEESEREKLRAEVQKYLQELEGADFNAAKTFASLIASGIAEIKFAVREEGIYHEKLGIFEDEHGLKIAFIGSVNETAAALSYGQNHESFAVFQSLEPAIYAAYGTDLERRFEDLWSGRTRATRIYELDEDSLSLIQEMAANSGAGSMDQSPKLEQLPDRYELREYQRDAIKAWKAQGYKGILAMATGTGKTLTAIDAVKRVREKIPGASVVITVPYQNLAVQWMDALREQGIDVIGVFDSYSSWYDKVKNLFMAGQYSDTVQMPCLVCVNASFREERFQELMQLLGGARQRNHLLVVDECHHFNSVEHLKKLPDLFTLRLGLSATPYDQYDEHHLEQYFGPIAYEFPLGRAIKEGFLTRYRYHVLLCELDDEETTTYEELTLKIVRIAGSEERMTPETLAKVQPLLLQRARVVGAAKDKLVKLRLHLERIGRTPYTLFYCGDGKVEEDGEQLRQIERVSELLHQLNWRSSRITASESLKTREQLLEHLRTRSIDAVVSIKVLDEGIDVPACQSAYLLASQSSDRQGIQRRGRVLRRSPGKDVADLYDFLVVGGASEAKSLRSLAAKEIRRAEQFAHDAENFSALELQLQSLKDQLHIASGEQNA</sequence>
<gene>
    <name evidence="9" type="ORF">J2W88_001761</name>
    <name evidence="10" type="ORF">J2W93_001394</name>
</gene>
<reference evidence="9 11" key="1">
    <citation type="submission" date="2023-07" db="EMBL/GenBank/DDBJ databases">
        <title>Sorghum-associated microbial communities from plants grown in Nebraska, USA.</title>
        <authorList>
            <person name="Schachtman D."/>
        </authorList>
    </citation>
    <scope>NUCLEOTIDE SEQUENCE</scope>
    <source>
        <strain evidence="10 11">BE105</strain>
        <strain evidence="9">BE69</strain>
    </source>
</reference>
<dbReference type="SMART" id="SM00487">
    <property type="entry name" value="DEXDc"/>
    <property type="match status" value="1"/>
</dbReference>
<dbReference type="PROSITE" id="PS51192">
    <property type="entry name" value="HELICASE_ATP_BIND_1"/>
    <property type="match status" value="1"/>
</dbReference>
<dbReference type="EMBL" id="JAVDTS010000002">
    <property type="protein sequence ID" value="MDR6836566.1"/>
    <property type="molecule type" value="Genomic_DNA"/>
</dbReference>
<dbReference type="GO" id="GO:0006793">
    <property type="term" value="P:phosphorus metabolic process"/>
    <property type="evidence" value="ECO:0007669"/>
    <property type="project" value="UniProtKB-ARBA"/>
</dbReference>
<keyword evidence="2" id="KW-0378">Hydrolase</keyword>
<evidence type="ECO:0000259" key="8">
    <source>
        <dbReference type="PROSITE" id="PS51194"/>
    </source>
</evidence>
<dbReference type="Proteomes" id="UP001253458">
    <property type="component" value="Unassembled WGS sequence"/>
</dbReference>
<dbReference type="InterPro" id="IPR001650">
    <property type="entry name" value="Helicase_C-like"/>
</dbReference>
<evidence type="ECO:0000256" key="4">
    <source>
        <dbReference type="ARBA" id="ARBA00022840"/>
    </source>
</evidence>
<dbReference type="GO" id="GO:0003677">
    <property type="term" value="F:DNA binding"/>
    <property type="evidence" value="ECO:0007669"/>
    <property type="project" value="InterPro"/>
</dbReference>
<feature type="coiled-coil region" evidence="5">
    <location>
        <begin position="79"/>
        <end position="111"/>
    </location>
</feature>
<dbReference type="PROSITE" id="PS50035">
    <property type="entry name" value="PLD"/>
    <property type="match status" value="1"/>
</dbReference>
<evidence type="ECO:0000313" key="11">
    <source>
        <dbReference type="Proteomes" id="UP001249076"/>
    </source>
</evidence>